<dbReference type="GO" id="GO:0004419">
    <property type="term" value="F:hydroxymethylglutaryl-CoA lyase activity"/>
    <property type="evidence" value="ECO:0007669"/>
    <property type="project" value="UniProtKB-EC"/>
</dbReference>
<dbReference type="InterPro" id="IPR000891">
    <property type="entry name" value="PYR_CT"/>
</dbReference>
<dbReference type="EC" id="4.1.3.4" evidence="3"/>
<dbReference type="NCBIfam" id="NF004283">
    <property type="entry name" value="PRK05692.1"/>
    <property type="match status" value="1"/>
</dbReference>
<keyword evidence="1" id="KW-0808">Transferase</keyword>
<evidence type="ECO:0000313" key="3">
    <source>
        <dbReference type="EMBL" id="MBI4726956.1"/>
    </source>
</evidence>
<dbReference type="AlphaFoldDB" id="A0A933I9H2"/>
<evidence type="ECO:0000259" key="2">
    <source>
        <dbReference type="PROSITE" id="PS50991"/>
    </source>
</evidence>
<dbReference type="GO" id="GO:0019752">
    <property type="term" value="P:carboxylic acid metabolic process"/>
    <property type="evidence" value="ECO:0007669"/>
    <property type="project" value="InterPro"/>
</dbReference>
<dbReference type="GO" id="GO:0008410">
    <property type="term" value="F:CoA-transferase activity"/>
    <property type="evidence" value="ECO:0007669"/>
    <property type="project" value="TreeGrafter"/>
</dbReference>
<name>A0A933I9H2_UNCT6</name>
<proteinExistence type="predicted"/>
<dbReference type="Gene3D" id="3.20.20.70">
    <property type="entry name" value="Aldolase class I"/>
    <property type="match status" value="1"/>
</dbReference>
<dbReference type="Pfam" id="PF02515">
    <property type="entry name" value="CoA_transf_3"/>
    <property type="match status" value="1"/>
</dbReference>
<gene>
    <name evidence="3" type="ORF">HY768_06995</name>
</gene>
<dbReference type="GO" id="GO:0046912">
    <property type="term" value="F:acyltransferase activity, acyl groups converted into alkyl on transfer"/>
    <property type="evidence" value="ECO:0007669"/>
    <property type="project" value="InterPro"/>
</dbReference>
<dbReference type="SUPFAM" id="SSF51569">
    <property type="entry name" value="Aldolase"/>
    <property type="match status" value="1"/>
</dbReference>
<dbReference type="InterPro" id="IPR003673">
    <property type="entry name" value="CoA-Trfase_fam_III"/>
</dbReference>
<dbReference type="Proteomes" id="UP000736328">
    <property type="component" value="Unassembled WGS sequence"/>
</dbReference>
<feature type="domain" description="Pyruvate carboxyltransferase" evidence="2">
    <location>
        <begin position="4"/>
        <end position="275"/>
    </location>
</feature>
<evidence type="ECO:0000256" key="1">
    <source>
        <dbReference type="ARBA" id="ARBA00022679"/>
    </source>
</evidence>
<dbReference type="CDD" id="cd07938">
    <property type="entry name" value="DRE_TIM_HMGL"/>
    <property type="match status" value="1"/>
</dbReference>
<dbReference type="PROSITE" id="PS50991">
    <property type="entry name" value="PYR_CT"/>
    <property type="match status" value="1"/>
</dbReference>
<protein>
    <submittedName>
        <fullName evidence="3">Hydroxymethylglutaryl-CoA lyase</fullName>
        <ecNumber evidence="3">4.1.3.4</ecNumber>
    </submittedName>
</protein>
<evidence type="ECO:0000313" key="4">
    <source>
        <dbReference type="Proteomes" id="UP000736328"/>
    </source>
</evidence>
<reference evidence="3" key="1">
    <citation type="submission" date="2020-07" db="EMBL/GenBank/DDBJ databases">
        <title>Huge and variable diversity of episymbiotic CPR bacteria and DPANN archaea in groundwater ecosystems.</title>
        <authorList>
            <person name="He C.Y."/>
            <person name="Keren R."/>
            <person name="Whittaker M."/>
            <person name="Farag I.F."/>
            <person name="Doudna J."/>
            <person name="Cate J.H.D."/>
            <person name="Banfield J.F."/>
        </authorList>
    </citation>
    <scope>NUCLEOTIDE SEQUENCE</scope>
    <source>
        <strain evidence="3">NC_groundwater_1520_Pr4_B-0.1um_53_5</strain>
    </source>
</reference>
<dbReference type="EMBL" id="JACQXR010000091">
    <property type="protein sequence ID" value="MBI4726956.1"/>
    <property type="molecule type" value="Genomic_DNA"/>
</dbReference>
<dbReference type="Gene3D" id="3.40.50.10540">
    <property type="entry name" value="Crotonobetainyl-coa:carnitine coa-transferase, domain 1"/>
    <property type="match status" value="1"/>
</dbReference>
<dbReference type="SUPFAM" id="SSF89796">
    <property type="entry name" value="CoA-transferase family III (CaiB/BaiF)"/>
    <property type="match status" value="1"/>
</dbReference>
<dbReference type="InterPro" id="IPR050483">
    <property type="entry name" value="CoA-transferase_III_domain"/>
</dbReference>
<dbReference type="InterPro" id="IPR013785">
    <property type="entry name" value="Aldolase_TIM"/>
</dbReference>
<keyword evidence="3" id="KW-0456">Lyase</keyword>
<dbReference type="Gene3D" id="3.30.1540.10">
    <property type="entry name" value="formyl-coa transferase, domain 3"/>
    <property type="match status" value="1"/>
</dbReference>
<comment type="caution">
    <text evidence="3">The sequence shown here is derived from an EMBL/GenBank/DDBJ whole genome shotgun (WGS) entry which is preliminary data.</text>
</comment>
<dbReference type="PANTHER" id="PTHR48207:SF3">
    <property type="entry name" value="SUCCINATE--HYDROXYMETHYLGLUTARATE COA-TRANSFERASE"/>
    <property type="match status" value="1"/>
</dbReference>
<dbReference type="InterPro" id="IPR044855">
    <property type="entry name" value="CoA-Trfase_III_dom3_sf"/>
</dbReference>
<dbReference type="InterPro" id="IPR023606">
    <property type="entry name" value="CoA-Trfase_III_dom_1_sf"/>
</dbReference>
<sequence>MPEIYIHEVGLRDGLQIEKQSVPMDVKIKWIDALMESGLDIIQVGSFVHQEKVPQMADTDALFEHYAKNGKKRPETVLSGLVLNEKGFERGLACGVEMFCMGVSASETHSQKNTGMSPAKAMGQILSMAKKAMDSGKKVQASVQSAFGCGFDGLIPEDKVLDMVKKYLEAGIRNISLADTAGHANPQQVERLFSTIKKMDPKVELACHFHNTYGLGMANCYAAMNAGVKYIETAVGGLGGCPFTKVAAGNVCTEDFVHSLQRADIRTDIDLFRLLETAKDVSVFFNRELPGAILKSGSLIKPRPKKMMQNIRVLDMTNVLSGPFSTMHLALLGAEVIKIENPEGGDLARKLGAVPELNQKLMGTSFLAQNANKKSITLNLKAEEAKEIFRKLLKTADVVVENFRPGVMDRLGFSYAEIRKINPKIVYCAISGFGQAGPDAFKPAYDQIIQGLSGVMDVNGDERLHPLRAGFPVCDTVGGLNAAFAIMAALYYREKTGQGQFIDIALLDSIMPLMGWVAANLLIGGQQPVAMGNDNFTAAPSGAFVTKDGYVNIAANQQKQWEDLANVLGVPELLTDPRFQERDTRKKNRKALTPLLEEKLKMQTTEYWVEALNAKGIPTGDIFSLEKALNAEQVKYRQTIECIKDPDLGELKLFNLSAKFSTTPASIDAPPPTLGQHQQEILGQLGYTAEQIKAMKEKAAI</sequence>
<dbReference type="PANTHER" id="PTHR48207">
    <property type="entry name" value="SUCCINATE--HYDROXYMETHYLGLUTARATE COA-TRANSFERASE"/>
    <property type="match status" value="1"/>
</dbReference>
<organism evidence="3 4">
    <name type="scientific">candidate division TA06 bacterium</name>
    <dbReference type="NCBI Taxonomy" id="2250710"/>
    <lineage>
        <taxon>Bacteria</taxon>
        <taxon>Bacteria division TA06</taxon>
    </lineage>
</organism>
<dbReference type="Pfam" id="PF00682">
    <property type="entry name" value="HMGL-like"/>
    <property type="match status" value="1"/>
</dbReference>
<dbReference type="PROSITE" id="PS00815">
    <property type="entry name" value="AIPM_HOMOCIT_SYNTH_1"/>
    <property type="match status" value="1"/>
</dbReference>
<dbReference type="InterPro" id="IPR002034">
    <property type="entry name" value="AIPM/Hcit_synth_CS"/>
</dbReference>
<accession>A0A933I9H2</accession>